<name>A0A1D7XHK1_9CLOT</name>
<dbReference type="Gene3D" id="3.30.565.10">
    <property type="entry name" value="Histidine kinase-like ATPase, C-terminal domain"/>
    <property type="match status" value="1"/>
</dbReference>
<proteinExistence type="predicted"/>
<evidence type="ECO:0000256" key="2">
    <source>
        <dbReference type="ARBA" id="ARBA00012438"/>
    </source>
</evidence>
<keyword evidence="4" id="KW-0808">Transferase</keyword>
<dbReference type="PANTHER" id="PTHR43065:SF10">
    <property type="entry name" value="PEROXIDE STRESS-ACTIVATED HISTIDINE KINASE MAK3"/>
    <property type="match status" value="1"/>
</dbReference>
<dbReference type="InterPro" id="IPR036890">
    <property type="entry name" value="HATPase_C_sf"/>
</dbReference>
<dbReference type="PANTHER" id="PTHR43065">
    <property type="entry name" value="SENSOR HISTIDINE KINASE"/>
    <property type="match status" value="1"/>
</dbReference>
<protein>
    <recommendedName>
        <fullName evidence="2">histidine kinase</fullName>
        <ecNumber evidence="2">2.7.13.3</ecNumber>
    </recommendedName>
</protein>
<dbReference type="KEGG" id="ctae:BGI42_03530"/>
<feature type="transmembrane region" description="Helical" evidence="9">
    <location>
        <begin position="160"/>
        <end position="181"/>
    </location>
</feature>
<dbReference type="SMART" id="SM00387">
    <property type="entry name" value="HATPase_c"/>
    <property type="match status" value="1"/>
</dbReference>
<keyword evidence="9" id="KW-1133">Transmembrane helix</keyword>
<keyword evidence="5" id="KW-0547">Nucleotide-binding</keyword>
<keyword evidence="7" id="KW-0067">ATP-binding</keyword>
<evidence type="ECO:0000256" key="9">
    <source>
        <dbReference type="SAM" id="Phobius"/>
    </source>
</evidence>
<evidence type="ECO:0000259" key="10">
    <source>
        <dbReference type="PROSITE" id="PS50109"/>
    </source>
</evidence>
<evidence type="ECO:0000256" key="1">
    <source>
        <dbReference type="ARBA" id="ARBA00000085"/>
    </source>
</evidence>
<evidence type="ECO:0000313" key="12">
    <source>
        <dbReference type="Proteomes" id="UP000094652"/>
    </source>
</evidence>
<accession>A0A1D7XHK1</accession>
<gene>
    <name evidence="11" type="ORF">BGI42_03530</name>
</gene>
<evidence type="ECO:0000256" key="3">
    <source>
        <dbReference type="ARBA" id="ARBA00022553"/>
    </source>
</evidence>
<feature type="transmembrane region" description="Helical" evidence="9">
    <location>
        <begin position="187"/>
        <end position="208"/>
    </location>
</feature>
<reference evidence="12" key="1">
    <citation type="submission" date="2016-09" db="EMBL/GenBank/DDBJ databases">
        <title>Genomics of Clostridium taeniosporum, an organism which forms endospores with ribbon-like appendages.</title>
        <authorList>
            <person name="Walker J.R."/>
        </authorList>
    </citation>
    <scope>NUCLEOTIDE SEQUENCE [LARGE SCALE GENOMIC DNA]</scope>
    <source>
        <strain evidence="12">1/k</strain>
    </source>
</reference>
<evidence type="ECO:0000256" key="5">
    <source>
        <dbReference type="ARBA" id="ARBA00022741"/>
    </source>
</evidence>
<organism evidence="11 12">
    <name type="scientific">Clostridium taeniosporum</name>
    <dbReference type="NCBI Taxonomy" id="394958"/>
    <lineage>
        <taxon>Bacteria</taxon>
        <taxon>Bacillati</taxon>
        <taxon>Bacillota</taxon>
        <taxon>Clostridia</taxon>
        <taxon>Eubacteriales</taxon>
        <taxon>Clostridiaceae</taxon>
        <taxon>Clostridium</taxon>
    </lineage>
</organism>
<dbReference type="Pfam" id="PF02518">
    <property type="entry name" value="HATPase_c"/>
    <property type="match status" value="1"/>
</dbReference>
<dbReference type="AlphaFoldDB" id="A0A1D7XHK1"/>
<dbReference type="STRING" id="394958.BGI42_03530"/>
<evidence type="ECO:0000256" key="7">
    <source>
        <dbReference type="ARBA" id="ARBA00022840"/>
    </source>
</evidence>
<dbReference type="InterPro" id="IPR004358">
    <property type="entry name" value="Sig_transdc_His_kin-like_C"/>
</dbReference>
<dbReference type="InterPro" id="IPR005467">
    <property type="entry name" value="His_kinase_dom"/>
</dbReference>
<dbReference type="PROSITE" id="PS50109">
    <property type="entry name" value="HIS_KIN"/>
    <property type="match status" value="1"/>
</dbReference>
<keyword evidence="9" id="KW-0472">Membrane</keyword>
<dbReference type="SUPFAM" id="SSF55874">
    <property type="entry name" value="ATPase domain of HSP90 chaperone/DNA topoisomerase II/histidine kinase"/>
    <property type="match status" value="1"/>
</dbReference>
<dbReference type="EMBL" id="CP017253">
    <property type="protein sequence ID" value="AOR22838.1"/>
    <property type="molecule type" value="Genomic_DNA"/>
</dbReference>
<feature type="transmembrane region" description="Helical" evidence="9">
    <location>
        <begin position="91"/>
        <end position="110"/>
    </location>
</feature>
<dbReference type="InterPro" id="IPR003594">
    <property type="entry name" value="HATPase_dom"/>
</dbReference>
<evidence type="ECO:0000256" key="4">
    <source>
        <dbReference type="ARBA" id="ARBA00022679"/>
    </source>
</evidence>
<keyword evidence="6 11" id="KW-0418">Kinase</keyword>
<feature type="domain" description="Histidine kinase" evidence="10">
    <location>
        <begin position="259"/>
        <end position="418"/>
    </location>
</feature>
<dbReference type="GO" id="GO:0004673">
    <property type="term" value="F:protein histidine kinase activity"/>
    <property type="evidence" value="ECO:0007669"/>
    <property type="project" value="UniProtKB-EC"/>
</dbReference>
<evidence type="ECO:0000256" key="6">
    <source>
        <dbReference type="ARBA" id="ARBA00022777"/>
    </source>
</evidence>
<comment type="catalytic activity">
    <reaction evidence="1">
        <text>ATP + protein L-histidine = ADP + protein N-phospho-L-histidine.</text>
        <dbReference type="EC" id="2.7.13.3"/>
    </reaction>
</comment>
<evidence type="ECO:0000256" key="8">
    <source>
        <dbReference type="ARBA" id="ARBA00023012"/>
    </source>
</evidence>
<dbReference type="OrthoDB" id="1677679at2"/>
<dbReference type="EC" id="2.7.13.3" evidence="2"/>
<keyword evidence="3" id="KW-0597">Phosphoprotein</keyword>
<keyword evidence="9" id="KW-0812">Transmembrane</keyword>
<keyword evidence="12" id="KW-1185">Reference proteome</keyword>
<keyword evidence="8" id="KW-0902">Two-component regulatory system</keyword>
<dbReference type="GO" id="GO:0000160">
    <property type="term" value="P:phosphorelay signal transduction system"/>
    <property type="evidence" value="ECO:0007669"/>
    <property type="project" value="UniProtKB-KW"/>
</dbReference>
<dbReference type="RefSeq" id="WP_069678997.1">
    <property type="nucleotide sequence ID" value="NZ_CP017253.2"/>
</dbReference>
<feature type="transmembrane region" description="Helical" evidence="9">
    <location>
        <begin position="62"/>
        <end position="79"/>
    </location>
</feature>
<dbReference type="GO" id="GO:0005524">
    <property type="term" value="F:ATP binding"/>
    <property type="evidence" value="ECO:0007669"/>
    <property type="project" value="UniProtKB-KW"/>
</dbReference>
<feature type="transmembrane region" description="Helical" evidence="9">
    <location>
        <begin position="122"/>
        <end position="140"/>
    </location>
</feature>
<sequence length="420" mass="48803">MVINLVDTLNSILQSIIFVYVIDYCIEDKYKKNNIEKICSTIVVFLSMYILNYLFGNLSICVFIIHAFGIIFISCILYRKNIYSSLISYTLIYFFIAINVNIFGNLFFGYLKKLEVFKYEEILMVCVVYIPHFIMGILILKYIEKIKRIHNQILSIKPSIITIILVNFSLDFIIGFYFIFYKNEFEALKILLNINLMLFLAIIIIYFIKIDVKWHKILDLNKSLYDKNVELTTIQGGYAKEIEYMYDLYCMKRIDKIGEKLKNIINQNNVEADIKINEDNSLINNIVRKINNKDINLIIEDEGSVNNVKITEIELYRIISNIVNNAVKAMKGSGILIIKTYDVENFVVIIIENNGPKIKEENISRIFEPGFTTKNNAEENHGYGLSIVKELIEKNGGNIKLSSNDISTKFEITLPINHTY</sequence>
<evidence type="ECO:0000313" key="11">
    <source>
        <dbReference type="EMBL" id="AOR22838.1"/>
    </source>
</evidence>
<dbReference type="Proteomes" id="UP000094652">
    <property type="component" value="Chromosome"/>
</dbReference>
<dbReference type="PRINTS" id="PR00344">
    <property type="entry name" value="BCTRLSENSOR"/>
</dbReference>